<reference evidence="1 2" key="1">
    <citation type="submission" date="2012-03" db="EMBL/GenBank/DDBJ databases">
        <title>Whole Genome Assembly of Papio anubis.</title>
        <authorList>
            <person name="Liu Y.L."/>
            <person name="Abraham K.A."/>
            <person name="Akbar H.A."/>
            <person name="Ali S.A."/>
            <person name="Anosike U.A."/>
            <person name="Aqrawi P.A."/>
            <person name="Arias F.A."/>
            <person name="Attaway T.A."/>
            <person name="Awwad R.A."/>
            <person name="Babu C.B."/>
            <person name="Bandaranaike D.B."/>
            <person name="Battles P.B."/>
            <person name="Bell A.B."/>
            <person name="Beltran B.B."/>
            <person name="Berhane-Mersha D.B."/>
            <person name="Bess C.B."/>
            <person name="Bickham C.B."/>
            <person name="Bolden T.B."/>
            <person name="Carter K.C."/>
            <person name="Chau D.C."/>
            <person name="Chavez A.C."/>
            <person name="Clerc-Blankenburg K.C."/>
            <person name="Coyle M.C."/>
            <person name="Dao M.D."/>
            <person name="Davila M.L.D."/>
            <person name="Davy-Carroll L.D."/>
            <person name="Denson S.D."/>
            <person name="Dinh H.D."/>
            <person name="Fernandez S.F."/>
            <person name="Fernando P.F."/>
            <person name="Forbes L.F."/>
            <person name="Francis C.F."/>
            <person name="Francisco L.F."/>
            <person name="Fu Q.F."/>
            <person name="Garcia-Iii R.G."/>
            <person name="Garrett T.G."/>
            <person name="Gross S.G."/>
            <person name="Gubbala S.G."/>
            <person name="Hirani K.H."/>
            <person name="Hogues M.H."/>
            <person name="Hollins B.H."/>
            <person name="Jackson L.J."/>
            <person name="Javaid M.J."/>
            <person name="Jhangiani S.J."/>
            <person name="Johnson A.J."/>
            <person name="Johnson B.J."/>
            <person name="Jones J.J."/>
            <person name="Joshi V.J."/>
            <person name="Kalu J.K."/>
            <person name="Khan N.K."/>
            <person name="Korchina V.K."/>
            <person name="Kovar C.K."/>
            <person name="Lago L.L."/>
            <person name="Lara F.L."/>
            <person name="Le T.-K.L."/>
            <person name="Lee S.L."/>
            <person name="Legall-Iii F.L."/>
            <person name="Lemon S.L."/>
            <person name="Liu J.L."/>
            <person name="Liu Y.-S.L."/>
            <person name="Liyanage D.L."/>
            <person name="Lopez J.L."/>
            <person name="Lorensuhewa L.L."/>
            <person name="Mata R.M."/>
            <person name="Mathew T.M."/>
            <person name="Mercado C.M."/>
            <person name="Mercado I.M."/>
            <person name="Morales K.M."/>
            <person name="Morgan M.M."/>
            <person name="Munidasa M.M."/>
            <person name="Ngo D.N."/>
            <person name="Nguyen L.N."/>
            <person name="Nguyen T.N."/>
            <person name="Nguyen N.N."/>
            <person name="Obregon M.O."/>
            <person name="Okwuonu G.O."/>
            <person name="Ongeri F.O."/>
            <person name="Onwere C.O."/>
            <person name="Osifeso I.O."/>
            <person name="Parra A.P."/>
            <person name="Patil S.P."/>
            <person name="Perez A.P."/>
            <person name="Perez Y.P."/>
            <person name="Pham C.P."/>
            <person name="Pu L.-L.P."/>
            <person name="Puazo M.P."/>
            <person name="Quiroz J.Q."/>
            <person name="Rouhana J.R."/>
            <person name="Ruiz M.R."/>
            <person name="Ruiz S.-J.R."/>
            <person name="Saada N.S."/>
            <person name="Santibanez J.S."/>
            <person name="Scheel M.S."/>
            <person name="Schneider B.S."/>
            <person name="Simmons D.S."/>
            <person name="Sisson I.S."/>
            <person name="Tang L.-Y.T."/>
            <person name="Thornton R.T."/>
            <person name="Tisius J.T."/>
            <person name="Toledanes G.T."/>
            <person name="Trejos Z.T."/>
            <person name="Usmani K.U."/>
            <person name="Varghese R.V."/>
            <person name="Vattathil S.V."/>
            <person name="Vee V.V."/>
            <person name="Walker D.W."/>
            <person name="Weissenberger G.W."/>
            <person name="White C.W."/>
            <person name="Williams A.W."/>
            <person name="Woodworth J.W."/>
            <person name="Wright R.W."/>
            <person name="Zhu Y.Z."/>
            <person name="Han Y.H."/>
            <person name="Newsham I.N."/>
            <person name="Nazareth L.N."/>
            <person name="Worley K.W."/>
            <person name="Muzny D.M."/>
            <person name="Rogers J.R."/>
            <person name="Gibbs R.G."/>
        </authorList>
    </citation>
    <scope>NUCLEOTIDE SEQUENCE [LARGE SCALE GENOMIC DNA]</scope>
</reference>
<proteinExistence type="predicted"/>
<keyword evidence="2" id="KW-1185">Reference proteome</keyword>
<reference evidence="1" key="3">
    <citation type="submission" date="2025-09" db="UniProtKB">
        <authorList>
            <consortium name="Ensembl"/>
        </authorList>
    </citation>
    <scope>IDENTIFICATION</scope>
</reference>
<reference evidence="1" key="2">
    <citation type="submission" date="2025-08" db="UniProtKB">
        <authorList>
            <consortium name="Ensembl"/>
        </authorList>
    </citation>
    <scope>IDENTIFICATION</scope>
</reference>
<organism evidence="1 2">
    <name type="scientific">Papio anubis</name>
    <name type="common">Olive baboon</name>
    <dbReference type="NCBI Taxonomy" id="9555"/>
    <lineage>
        <taxon>Eukaryota</taxon>
        <taxon>Metazoa</taxon>
        <taxon>Chordata</taxon>
        <taxon>Craniata</taxon>
        <taxon>Vertebrata</taxon>
        <taxon>Euteleostomi</taxon>
        <taxon>Mammalia</taxon>
        <taxon>Eutheria</taxon>
        <taxon>Euarchontoglires</taxon>
        <taxon>Primates</taxon>
        <taxon>Haplorrhini</taxon>
        <taxon>Catarrhini</taxon>
        <taxon>Cercopithecidae</taxon>
        <taxon>Cercopithecinae</taxon>
        <taxon>Papio</taxon>
    </lineage>
</organism>
<name>A0A8I5NA60_PAPAN</name>
<sequence>MGSHDVSQAGLKLLGSCNIPTLASQSAGTTGASCHAWLILTFFVEMVLSSCTCPGWSQAPALKQSSHLSLPKYWDYRREPPRLAMSLQLLSAYHSIQGSVEN</sequence>
<dbReference type="Proteomes" id="UP000028761">
    <property type="component" value="Chromosome 5"/>
</dbReference>
<dbReference type="GeneTree" id="ENSGT01150000288737"/>
<dbReference type="AlphaFoldDB" id="A0A8I5NA60"/>
<accession>A0A8I5NA60</accession>
<dbReference type="PRINTS" id="PR02045">
    <property type="entry name" value="F138DOMAIN"/>
</dbReference>
<evidence type="ECO:0000313" key="1">
    <source>
        <dbReference type="Ensembl" id="ENSPANP00000058033.1"/>
    </source>
</evidence>
<dbReference type="Ensembl" id="ENSPANT00000084154.1">
    <property type="protein sequence ID" value="ENSPANP00000058033.1"/>
    <property type="gene ID" value="ENSPANG00000044439.1"/>
</dbReference>
<evidence type="ECO:0000313" key="2">
    <source>
        <dbReference type="Proteomes" id="UP000028761"/>
    </source>
</evidence>
<protein>
    <submittedName>
        <fullName evidence="1">Uncharacterized protein</fullName>
    </submittedName>
</protein>